<reference evidence="17 18" key="1">
    <citation type="submission" date="2016-10" db="EMBL/GenBank/DDBJ databases">
        <authorList>
            <person name="de Groot N.N."/>
        </authorList>
    </citation>
    <scope>NUCLEOTIDE SEQUENCE [LARGE SCALE GENOMIC DNA]</scope>
    <source>
        <strain evidence="17 18">DSM 15345</strain>
    </source>
</reference>
<gene>
    <name evidence="17" type="ORF">SAMN05444370_1216</name>
</gene>
<evidence type="ECO:0000256" key="11">
    <source>
        <dbReference type="ARBA" id="ARBA00041266"/>
    </source>
</evidence>
<dbReference type="SUPFAM" id="SSF55120">
    <property type="entry name" value="Pseudouridine synthase"/>
    <property type="match status" value="1"/>
</dbReference>
<evidence type="ECO:0000256" key="14">
    <source>
        <dbReference type="ARBA" id="ARBA00042883"/>
    </source>
</evidence>
<dbReference type="GO" id="GO:0000455">
    <property type="term" value="P:enzyme-directed rRNA pseudouridine synthesis"/>
    <property type="evidence" value="ECO:0007669"/>
    <property type="project" value="TreeGrafter"/>
</dbReference>
<keyword evidence="18" id="KW-1185">Reference proteome</keyword>
<dbReference type="CDD" id="cd02869">
    <property type="entry name" value="PseudoU_synth_RluA_like"/>
    <property type="match status" value="1"/>
</dbReference>
<comment type="catalytic activity">
    <reaction evidence="6">
        <text>uridine(746) in 23S rRNA = pseudouridine(746) in 23S rRNA</text>
        <dbReference type="Rhea" id="RHEA:42548"/>
        <dbReference type="Rhea" id="RHEA-COMP:10109"/>
        <dbReference type="Rhea" id="RHEA-COMP:10110"/>
        <dbReference type="ChEBI" id="CHEBI:65314"/>
        <dbReference type="ChEBI" id="CHEBI:65315"/>
        <dbReference type="EC" id="5.4.99.29"/>
    </reaction>
</comment>
<accession>A0A1H4FEH0</accession>
<dbReference type="InterPro" id="IPR020103">
    <property type="entry name" value="PsdUridine_synth_cat_dom_sf"/>
</dbReference>
<feature type="domain" description="Pseudouridine synthase RsuA/RluA-like" evidence="16">
    <location>
        <begin position="29"/>
        <end position="175"/>
    </location>
</feature>
<dbReference type="GO" id="GO:0160151">
    <property type="term" value="F:tRNA pseudouridine(32) synthase activity"/>
    <property type="evidence" value="ECO:0007669"/>
    <property type="project" value="UniProtKB-EC"/>
</dbReference>
<dbReference type="PANTHER" id="PTHR21600">
    <property type="entry name" value="MITOCHONDRIAL RNA PSEUDOURIDINE SYNTHASE"/>
    <property type="match status" value="1"/>
</dbReference>
<evidence type="ECO:0000256" key="5">
    <source>
        <dbReference type="ARBA" id="ARBA00036184"/>
    </source>
</evidence>
<proteinExistence type="inferred from homology"/>
<dbReference type="GO" id="GO:0003723">
    <property type="term" value="F:RNA binding"/>
    <property type="evidence" value="ECO:0007669"/>
    <property type="project" value="InterPro"/>
</dbReference>
<comment type="function">
    <text evidence="7">Dual specificity enzyme that catalyzes the synthesis of pseudouridine from uracil-746 in 23S ribosomal RNA and from uracil-32 in the anticodon stem and loop of transfer RNAs.</text>
</comment>
<evidence type="ECO:0000259" key="16">
    <source>
        <dbReference type="Pfam" id="PF00849"/>
    </source>
</evidence>
<evidence type="ECO:0000256" key="8">
    <source>
        <dbReference type="ARBA" id="ARBA00038944"/>
    </source>
</evidence>
<dbReference type="Pfam" id="PF00849">
    <property type="entry name" value="PseudoU_synth_2"/>
    <property type="match status" value="1"/>
</dbReference>
<protein>
    <recommendedName>
        <fullName evidence="10">Dual-specificity RNA pseudouridine synthase RluA</fullName>
        <ecNumber evidence="8">5.4.99.28</ecNumber>
        <ecNumber evidence="9">5.4.99.29</ecNumber>
    </recommendedName>
    <alternativeName>
        <fullName evidence="11">23S rRNA pseudouridine(746) synthase</fullName>
    </alternativeName>
    <alternativeName>
        <fullName evidence="14">Ribosomal large subunit pseudouridine synthase A</fullName>
    </alternativeName>
    <alternativeName>
        <fullName evidence="13">rRNA pseudouridylate synthase A</fullName>
    </alternativeName>
    <alternativeName>
        <fullName evidence="15">rRNA-uridine isomerase A</fullName>
    </alternativeName>
    <alternativeName>
        <fullName evidence="12">tRNA pseudouridine(32) synthase</fullName>
    </alternativeName>
</protein>
<dbReference type="AlphaFoldDB" id="A0A1H4FEH0"/>
<keyword evidence="2" id="KW-0698">rRNA processing</keyword>
<dbReference type="InterPro" id="IPR050188">
    <property type="entry name" value="RluA_PseudoU_synthase"/>
</dbReference>
<evidence type="ECO:0000313" key="18">
    <source>
        <dbReference type="Proteomes" id="UP000198703"/>
    </source>
</evidence>
<evidence type="ECO:0000256" key="4">
    <source>
        <dbReference type="ARBA" id="ARBA00023235"/>
    </source>
</evidence>
<dbReference type="InterPro" id="IPR006145">
    <property type="entry name" value="PsdUridine_synth_RsuA/RluA"/>
</dbReference>
<dbReference type="Gene3D" id="3.30.2350.10">
    <property type="entry name" value="Pseudouridine synthase"/>
    <property type="match status" value="1"/>
</dbReference>
<evidence type="ECO:0000256" key="12">
    <source>
        <dbReference type="ARBA" id="ARBA00042372"/>
    </source>
</evidence>
<dbReference type="EC" id="5.4.99.28" evidence="8"/>
<dbReference type="EMBL" id="FNQM01000021">
    <property type="protein sequence ID" value="SEA95138.1"/>
    <property type="molecule type" value="Genomic_DNA"/>
</dbReference>
<evidence type="ECO:0000256" key="13">
    <source>
        <dbReference type="ARBA" id="ARBA00042844"/>
    </source>
</evidence>
<dbReference type="PANTHER" id="PTHR21600:SF91">
    <property type="entry name" value="DUAL-SPECIFICITY RNA PSEUDOURIDINE SYNTHASE RLUA"/>
    <property type="match status" value="1"/>
</dbReference>
<evidence type="ECO:0000313" key="17">
    <source>
        <dbReference type="EMBL" id="SEA95138.1"/>
    </source>
</evidence>
<evidence type="ECO:0000256" key="15">
    <source>
        <dbReference type="ARBA" id="ARBA00043143"/>
    </source>
</evidence>
<comment type="catalytic activity">
    <reaction evidence="5">
        <text>uridine(32) in tRNA = pseudouridine(32) in tRNA</text>
        <dbReference type="Rhea" id="RHEA:42544"/>
        <dbReference type="Rhea" id="RHEA-COMP:10107"/>
        <dbReference type="Rhea" id="RHEA-COMP:10108"/>
        <dbReference type="ChEBI" id="CHEBI:65314"/>
        <dbReference type="ChEBI" id="CHEBI:65315"/>
        <dbReference type="EC" id="5.4.99.28"/>
    </reaction>
</comment>
<dbReference type="Proteomes" id="UP000198703">
    <property type="component" value="Unassembled WGS sequence"/>
</dbReference>
<dbReference type="EC" id="5.4.99.29" evidence="9"/>
<dbReference type="GO" id="GO:0160142">
    <property type="term" value="F:23S rRNA pseudouridine(746) synthase activity"/>
    <property type="evidence" value="ECO:0007669"/>
    <property type="project" value="UniProtKB-EC"/>
</dbReference>
<dbReference type="GO" id="GO:0008033">
    <property type="term" value="P:tRNA processing"/>
    <property type="evidence" value="ECO:0007669"/>
    <property type="project" value="UniProtKB-KW"/>
</dbReference>
<evidence type="ECO:0000256" key="6">
    <source>
        <dbReference type="ARBA" id="ARBA00036916"/>
    </source>
</evidence>
<evidence type="ECO:0000256" key="7">
    <source>
        <dbReference type="ARBA" id="ARBA00037305"/>
    </source>
</evidence>
<organism evidence="17 18">
    <name type="scientific">Rubrimonas cliftonensis</name>
    <dbReference type="NCBI Taxonomy" id="89524"/>
    <lineage>
        <taxon>Bacteria</taxon>
        <taxon>Pseudomonadati</taxon>
        <taxon>Pseudomonadota</taxon>
        <taxon>Alphaproteobacteria</taxon>
        <taxon>Rhodobacterales</taxon>
        <taxon>Paracoccaceae</taxon>
        <taxon>Rubrimonas</taxon>
    </lineage>
</organism>
<evidence type="ECO:0000256" key="3">
    <source>
        <dbReference type="ARBA" id="ARBA00022694"/>
    </source>
</evidence>
<evidence type="ECO:0000256" key="2">
    <source>
        <dbReference type="ARBA" id="ARBA00022552"/>
    </source>
</evidence>
<dbReference type="PROSITE" id="PS01129">
    <property type="entry name" value="PSI_RLU"/>
    <property type="match status" value="1"/>
</dbReference>
<sequence length="228" mass="25224">MADVPLMHLQTFVYSPPPGLPEPLHADADLLAFDKPAGLLTVPGRDPERADCLETRVKAAWPGALLVHRLDMATSGVIVFARNRRAQRHLGLQFERRIARKTYLARVLGAPAADSGVVDLPIAADWERRPLQKICGETGRPSRTRWRVVERRADASLMALRPFTGRSHQLRVHLAEIGLPILGDEFYAPAEALAGVPRLMLHAARLALRRPADGSWIILRAPRPTSFA</sequence>
<name>A0A1H4FEH0_9RHOB</name>
<keyword evidence="4" id="KW-0413">Isomerase</keyword>
<evidence type="ECO:0000256" key="9">
    <source>
        <dbReference type="ARBA" id="ARBA00038945"/>
    </source>
</evidence>
<evidence type="ECO:0000256" key="1">
    <source>
        <dbReference type="ARBA" id="ARBA00010876"/>
    </source>
</evidence>
<comment type="similarity">
    <text evidence="1">Belongs to the pseudouridine synthase RluA family.</text>
</comment>
<dbReference type="STRING" id="89524.SAMN05444370_1216"/>
<keyword evidence="3" id="KW-0819">tRNA processing</keyword>
<evidence type="ECO:0000256" key="10">
    <source>
        <dbReference type="ARBA" id="ARBA00039988"/>
    </source>
</evidence>
<dbReference type="InterPro" id="IPR006224">
    <property type="entry name" value="PsdUridine_synth_RluA-like_CS"/>
</dbReference>